<dbReference type="Pfam" id="PF01934">
    <property type="entry name" value="HepT-like"/>
    <property type="match status" value="1"/>
</dbReference>
<dbReference type="PANTHER" id="PTHR33397">
    <property type="entry name" value="UPF0331 PROTEIN YUTE"/>
    <property type="match status" value="1"/>
</dbReference>
<keyword evidence="3" id="KW-0378">Hydrolase</keyword>
<protein>
    <submittedName>
        <fullName evidence="6">DUF86 domain-containing protein</fullName>
    </submittedName>
</protein>
<organism evidence="6 7">
    <name type="scientific">Corynebacterium macginleyi</name>
    <dbReference type="NCBI Taxonomy" id="38290"/>
    <lineage>
        <taxon>Bacteria</taxon>
        <taxon>Bacillati</taxon>
        <taxon>Actinomycetota</taxon>
        <taxon>Actinomycetes</taxon>
        <taxon>Mycobacteriales</taxon>
        <taxon>Corynebacteriaceae</taxon>
        <taxon>Corynebacterium</taxon>
    </lineage>
</organism>
<evidence type="ECO:0000313" key="5">
    <source>
        <dbReference type="EMBL" id="MBM0244634.1"/>
    </source>
</evidence>
<proteinExistence type="inferred from homology"/>
<keyword evidence="1" id="KW-1277">Toxin-antitoxin system</keyword>
<dbReference type="AlphaFoldDB" id="A0A3M0G8S8"/>
<comment type="similarity">
    <text evidence="4">Belongs to the HepT RNase toxin family.</text>
</comment>
<dbReference type="Proteomes" id="UP001518680">
    <property type="component" value="Unassembled WGS sequence"/>
</dbReference>
<dbReference type="Gene3D" id="1.20.120.580">
    <property type="entry name" value="bsu32300-like"/>
    <property type="match status" value="1"/>
</dbReference>
<accession>A0A3M0G8S8</accession>
<evidence type="ECO:0000313" key="8">
    <source>
        <dbReference type="Proteomes" id="UP001518680"/>
    </source>
</evidence>
<evidence type="ECO:0000256" key="2">
    <source>
        <dbReference type="ARBA" id="ARBA00022722"/>
    </source>
</evidence>
<keyword evidence="8" id="KW-1185">Reference proteome</keyword>
<comment type="caution">
    <text evidence="6">The sequence shown here is derived from an EMBL/GenBank/DDBJ whole genome shotgun (WGS) entry which is preliminary data.</text>
</comment>
<dbReference type="Proteomes" id="UP000270649">
    <property type="component" value="Unassembled WGS sequence"/>
</dbReference>
<dbReference type="InterPro" id="IPR008201">
    <property type="entry name" value="HepT-like"/>
</dbReference>
<evidence type="ECO:0000256" key="3">
    <source>
        <dbReference type="ARBA" id="ARBA00022801"/>
    </source>
</evidence>
<dbReference type="GO" id="GO:0110001">
    <property type="term" value="C:toxin-antitoxin complex"/>
    <property type="evidence" value="ECO:0007669"/>
    <property type="project" value="InterPro"/>
</dbReference>
<dbReference type="NCBIfam" id="NF047751">
    <property type="entry name" value="HepT_toxin"/>
    <property type="match status" value="1"/>
</dbReference>
<sequence length="144" mass="16555">MSPRDFQTDTIRKRLVSLRRILGELEKYRDSDAKELRSELSQMYAVFFMLQQVIDLATDINQHIAATTLNVADSSSRRGFEDLIRAGILPADLEQDFYKSAALRNVITHQYVEVDLGIVSNSIPRVLDVYTQYVKSISRWLASR</sequence>
<dbReference type="InterPro" id="IPR037038">
    <property type="entry name" value="HepT-like_sf"/>
</dbReference>
<gene>
    <name evidence="6" type="ORF">D9543_05715</name>
    <name evidence="5" type="ORF">GWO63_010375</name>
</gene>
<evidence type="ECO:0000313" key="7">
    <source>
        <dbReference type="Proteomes" id="UP000270649"/>
    </source>
</evidence>
<dbReference type="PANTHER" id="PTHR33397:SF5">
    <property type="entry name" value="RNASE YUTE-RELATED"/>
    <property type="match status" value="1"/>
</dbReference>
<name>A0A3M0G8S8_9CORY</name>
<dbReference type="GO" id="GO:0004540">
    <property type="term" value="F:RNA nuclease activity"/>
    <property type="evidence" value="ECO:0007669"/>
    <property type="project" value="InterPro"/>
</dbReference>
<evidence type="ECO:0000256" key="1">
    <source>
        <dbReference type="ARBA" id="ARBA00022649"/>
    </source>
</evidence>
<evidence type="ECO:0000313" key="6">
    <source>
        <dbReference type="EMBL" id="RMB60808.1"/>
    </source>
</evidence>
<dbReference type="EMBL" id="JAACBX020000002">
    <property type="protein sequence ID" value="MBM0244634.1"/>
    <property type="molecule type" value="Genomic_DNA"/>
</dbReference>
<dbReference type="InterPro" id="IPR052379">
    <property type="entry name" value="Type_VII_TA_RNase"/>
</dbReference>
<dbReference type="GO" id="GO:0016787">
    <property type="term" value="F:hydrolase activity"/>
    <property type="evidence" value="ECO:0007669"/>
    <property type="project" value="UniProtKB-KW"/>
</dbReference>
<keyword evidence="2" id="KW-0540">Nuclease</keyword>
<dbReference type="RefSeq" id="WP_121927760.1">
    <property type="nucleotide sequence ID" value="NZ_CP068292.1"/>
</dbReference>
<reference evidence="6 7" key="1">
    <citation type="submission" date="2018-10" db="EMBL/GenBank/DDBJ databases">
        <title>Corynebacterium macginleyi genome sequencing and assembly of the type strain and two clinical samples.</title>
        <authorList>
            <person name="Bernier A.-M."/>
            <person name="Bernard K."/>
        </authorList>
    </citation>
    <scope>NUCLEOTIDE SEQUENCE [LARGE SCALE GENOMIC DNA]</scope>
    <source>
        <strain evidence="6 7">NML 120205</strain>
    </source>
</reference>
<reference evidence="5 8" key="2">
    <citation type="submission" date="2021-01" db="EMBL/GenBank/DDBJ databases">
        <title>Complete genome sequences of Corynebacterium macginleyi strains isolated from infectious keratitis.</title>
        <authorList>
            <person name="Sagerfors S."/>
            <person name="Poehlein A."/>
            <person name="Soderquist B."/>
            <person name="Bruggemann H."/>
        </authorList>
    </citation>
    <scope>NUCLEOTIDE SEQUENCE [LARGE SCALE GENOMIC DNA]</scope>
    <source>
        <strain evidence="5 8">12T220</strain>
    </source>
</reference>
<dbReference type="EMBL" id="REGC01000005">
    <property type="protein sequence ID" value="RMB60808.1"/>
    <property type="molecule type" value="Genomic_DNA"/>
</dbReference>
<evidence type="ECO:0000256" key="4">
    <source>
        <dbReference type="ARBA" id="ARBA00024207"/>
    </source>
</evidence>